<name>A0A7U2EYG5_PHANO</name>
<evidence type="ECO:0000313" key="2">
    <source>
        <dbReference type="Proteomes" id="UP000663193"/>
    </source>
</evidence>
<sequence length="50" mass="5705">MQTSGVVLCCLPTHRESWQDCAIHIHSKRVRSTTISINLAPNIVQNLRFE</sequence>
<protein>
    <submittedName>
        <fullName evidence="1">Uncharacterized protein</fullName>
    </submittedName>
</protein>
<evidence type="ECO:0000313" key="1">
    <source>
        <dbReference type="EMBL" id="QRC93380.1"/>
    </source>
</evidence>
<dbReference type="EMBL" id="CP069025">
    <property type="protein sequence ID" value="QRC93380.1"/>
    <property type="molecule type" value="Genomic_DNA"/>
</dbReference>
<keyword evidence="2" id="KW-1185">Reference proteome</keyword>
<gene>
    <name evidence="1" type="ORF">JI435_403720</name>
</gene>
<organism evidence="1 2">
    <name type="scientific">Phaeosphaeria nodorum (strain SN15 / ATCC MYA-4574 / FGSC 10173)</name>
    <name type="common">Glume blotch fungus</name>
    <name type="synonym">Parastagonospora nodorum</name>
    <dbReference type="NCBI Taxonomy" id="321614"/>
    <lineage>
        <taxon>Eukaryota</taxon>
        <taxon>Fungi</taxon>
        <taxon>Dikarya</taxon>
        <taxon>Ascomycota</taxon>
        <taxon>Pezizomycotina</taxon>
        <taxon>Dothideomycetes</taxon>
        <taxon>Pleosporomycetidae</taxon>
        <taxon>Pleosporales</taxon>
        <taxon>Pleosporineae</taxon>
        <taxon>Phaeosphaeriaceae</taxon>
        <taxon>Parastagonospora</taxon>
    </lineage>
</organism>
<accession>A0A7U2EYG5</accession>
<dbReference type="Proteomes" id="UP000663193">
    <property type="component" value="Chromosome 3"/>
</dbReference>
<dbReference type="VEuPathDB" id="FungiDB:JI435_403720"/>
<reference evidence="2" key="1">
    <citation type="journal article" date="2021" name="BMC Genomics">
        <title>Chromosome-level genome assembly and manually-curated proteome of model necrotroph Parastagonospora nodorum Sn15 reveals a genome-wide trove of candidate effector homologs, and redundancy of virulence-related functions within an accessory chromosome.</title>
        <authorList>
            <person name="Bertazzoni S."/>
            <person name="Jones D.A.B."/>
            <person name="Phan H.T."/>
            <person name="Tan K.-C."/>
            <person name="Hane J.K."/>
        </authorList>
    </citation>
    <scope>NUCLEOTIDE SEQUENCE [LARGE SCALE GENOMIC DNA]</scope>
    <source>
        <strain evidence="2">SN15 / ATCC MYA-4574 / FGSC 10173)</strain>
    </source>
</reference>
<proteinExistence type="predicted"/>
<dbReference type="AlphaFoldDB" id="A0A7U2EYG5"/>